<dbReference type="InterPro" id="IPR050142">
    <property type="entry name" value="MADS-box/MEF2_TF"/>
</dbReference>
<evidence type="ECO:0000256" key="5">
    <source>
        <dbReference type="ARBA" id="ARBA00023242"/>
    </source>
</evidence>
<dbReference type="Proteomes" id="UP001341281">
    <property type="component" value="Chromosome 09"/>
</dbReference>
<dbReference type="GO" id="GO:0000977">
    <property type="term" value="F:RNA polymerase II transcription regulatory region sequence-specific DNA binding"/>
    <property type="evidence" value="ECO:0007669"/>
    <property type="project" value="InterPro"/>
</dbReference>
<keyword evidence="3" id="KW-0238">DNA-binding</keyword>
<evidence type="ECO:0000256" key="1">
    <source>
        <dbReference type="ARBA" id="ARBA00004123"/>
    </source>
</evidence>
<dbReference type="PRINTS" id="PR00404">
    <property type="entry name" value="MADSDOMAIN"/>
</dbReference>
<gene>
    <name evidence="7" type="ORF">U9M48_038849</name>
</gene>
<keyword evidence="4" id="KW-0804">Transcription</keyword>
<evidence type="ECO:0000256" key="4">
    <source>
        <dbReference type="ARBA" id="ARBA00023163"/>
    </source>
</evidence>
<dbReference type="InterPro" id="IPR002100">
    <property type="entry name" value="TF_MADSbox"/>
</dbReference>
<evidence type="ECO:0000256" key="2">
    <source>
        <dbReference type="ARBA" id="ARBA00023015"/>
    </source>
</evidence>
<evidence type="ECO:0000256" key="3">
    <source>
        <dbReference type="ARBA" id="ARBA00023125"/>
    </source>
</evidence>
<dbReference type="AlphaFoldDB" id="A0AAQ3XAS3"/>
<dbReference type="EMBL" id="CP144753">
    <property type="protein sequence ID" value="WVZ92811.1"/>
    <property type="molecule type" value="Genomic_DNA"/>
</dbReference>
<feature type="domain" description="MADS-box" evidence="6">
    <location>
        <begin position="1"/>
        <end position="61"/>
    </location>
</feature>
<reference evidence="7 8" key="1">
    <citation type="submission" date="2024-02" db="EMBL/GenBank/DDBJ databases">
        <title>High-quality chromosome-scale genome assembly of Pensacola bahiagrass (Paspalum notatum Flugge var. saurae).</title>
        <authorList>
            <person name="Vega J.M."/>
            <person name="Podio M."/>
            <person name="Orjuela J."/>
            <person name="Siena L.A."/>
            <person name="Pessino S.C."/>
            <person name="Combes M.C."/>
            <person name="Mariac C."/>
            <person name="Albertini E."/>
            <person name="Pupilli F."/>
            <person name="Ortiz J.P.A."/>
            <person name="Leblanc O."/>
        </authorList>
    </citation>
    <scope>NUCLEOTIDE SEQUENCE [LARGE SCALE GENOMIC DNA]</scope>
    <source>
        <strain evidence="7">R1</strain>
        <tissue evidence="7">Leaf</tissue>
    </source>
</reference>
<name>A0AAQ3XAS3_PASNO</name>
<protein>
    <recommendedName>
        <fullName evidence="6">MADS-box domain-containing protein</fullName>
    </recommendedName>
</protein>
<evidence type="ECO:0000313" key="7">
    <source>
        <dbReference type="EMBL" id="WVZ92811.1"/>
    </source>
</evidence>
<accession>A0AAQ3XAS3</accession>
<evidence type="ECO:0000313" key="8">
    <source>
        <dbReference type="Proteomes" id="UP001341281"/>
    </source>
</evidence>
<dbReference type="PANTHER" id="PTHR48019">
    <property type="entry name" value="SERUM RESPONSE FACTOR HOMOLOG"/>
    <property type="match status" value="1"/>
</dbReference>
<evidence type="ECO:0000259" key="6">
    <source>
        <dbReference type="PROSITE" id="PS50066"/>
    </source>
</evidence>
<dbReference type="PROSITE" id="PS50066">
    <property type="entry name" value="MADS_BOX_2"/>
    <property type="match status" value="1"/>
</dbReference>
<dbReference type="InterPro" id="IPR036879">
    <property type="entry name" value="TF_MADSbox_sf"/>
</dbReference>
<dbReference type="SMART" id="SM00432">
    <property type="entry name" value="MADS"/>
    <property type="match status" value="1"/>
</dbReference>
<dbReference type="GO" id="GO:0005634">
    <property type="term" value="C:nucleus"/>
    <property type="evidence" value="ECO:0007669"/>
    <property type="project" value="UniProtKB-SubCell"/>
</dbReference>
<dbReference type="GO" id="GO:0045944">
    <property type="term" value="P:positive regulation of transcription by RNA polymerase II"/>
    <property type="evidence" value="ECO:0007669"/>
    <property type="project" value="InterPro"/>
</dbReference>
<sequence length="83" mass="9390">MVRGKTVIERIEDTTSRQVTFSKRRNGLFKKAKELAILCDAEVGLIVFSCTGRLYDFTNTSRCVRFCLLSLCIVDVSLARLVN</sequence>
<dbReference type="Pfam" id="PF00319">
    <property type="entry name" value="SRF-TF"/>
    <property type="match status" value="1"/>
</dbReference>
<organism evidence="7 8">
    <name type="scientific">Paspalum notatum var. saurae</name>
    <dbReference type="NCBI Taxonomy" id="547442"/>
    <lineage>
        <taxon>Eukaryota</taxon>
        <taxon>Viridiplantae</taxon>
        <taxon>Streptophyta</taxon>
        <taxon>Embryophyta</taxon>
        <taxon>Tracheophyta</taxon>
        <taxon>Spermatophyta</taxon>
        <taxon>Magnoliopsida</taxon>
        <taxon>Liliopsida</taxon>
        <taxon>Poales</taxon>
        <taxon>Poaceae</taxon>
        <taxon>PACMAD clade</taxon>
        <taxon>Panicoideae</taxon>
        <taxon>Andropogonodae</taxon>
        <taxon>Paspaleae</taxon>
        <taxon>Paspalinae</taxon>
        <taxon>Paspalum</taxon>
    </lineage>
</organism>
<keyword evidence="8" id="KW-1185">Reference proteome</keyword>
<dbReference type="PROSITE" id="PS00350">
    <property type="entry name" value="MADS_BOX_1"/>
    <property type="match status" value="1"/>
</dbReference>
<dbReference type="InterPro" id="IPR033896">
    <property type="entry name" value="MEF2-like_N"/>
</dbReference>
<dbReference type="GO" id="GO:0046983">
    <property type="term" value="F:protein dimerization activity"/>
    <property type="evidence" value="ECO:0007669"/>
    <property type="project" value="InterPro"/>
</dbReference>
<dbReference type="CDD" id="cd00265">
    <property type="entry name" value="MADS_MEF2_like"/>
    <property type="match status" value="1"/>
</dbReference>
<comment type="subcellular location">
    <subcellularLocation>
        <location evidence="1">Nucleus</location>
    </subcellularLocation>
</comment>
<dbReference type="SUPFAM" id="SSF55455">
    <property type="entry name" value="SRF-like"/>
    <property type="match status" value="1"/>
</dbReference>
<dbReference type="Gene3D" id="3.40.1810.10">
    <property type="entry name" value="Transcription factor, MADS-box"/>
    <property type="match status" value="1"/>
</dbReference>
<keyword evidence="5" id="KW-0539">Nucleus</keyword>
<keyword evidence="2" id="KW-0805">Transcription regulation</keyword>
<proteinExistence type="predicted"/>